<evidence type="ECO:0000256" key="3">
    <source>
        <dbReference type="SAM" id="MobiDB-lite"/>
    </source>
</evidence>
<keyword evidence="7" id="KW-1185">Reference proteome</keyword>
<dbReference type="InterPro" id="IPR036388">
    <property type="entry name" value="WH-like_DNA-bd_sf"/>
</dbReference>
<comment type="subcellular location">
    <subcellularLocation>
        <location evidence="1">Nucleus</location>
    </subcellularLocation>
</comment>
<feature type="compositionally biased region" description="Basic and acidic residues" evidence="3">
    <location>
        <begin position="284"/>
        <end position="298"/>
    </location>
</feature>
<evidence type="ECO:0000256" key="2">
    <source>
        <dbReference type="ARBA" id="ARBA00023242"/>
    </source>
</evidence>
<dbReference type="InterPro" id="IPR013257">
    <property type="entry name" value="SRI"/>
</dbReference>
<dbReference type="GeneTree" id="ENSGT00940000157800"/>
<evidence type="ECO:0000313" key="7">
    <source>
        <dbReference type="Proteomes" id="UP000694540"/>
    </source>
</evidence>
<name>A0A8C3WG94_9CETA</name>
<dbReference type="GO" id="GO:0006355">
    <property type="term" value="P:regulation of DNA-templated transcription"/>
    <property type="evidence" value="ECO:0007669"/>
    <property type="project" value="InterPro"/>
</dbReference>
<dbReference type="Pfam" id="PF06959">
    <property type="entry name" value="RecQ5"/>
    <property type="match status" value="1"/>
</dbReference>
<dbReference type="InterPro" id="IPR010716">
    <property type="entry name" value="RECQ5"/>
</dbReference>
<feature type="region of interest" description="Disordered" evidence="3">
    <location>
        <begin position="204"/>
        <end position="232"/>
    </location>
</feature>
<feature type="domain" description="Set2 Rpb1 interacting" evidence="5">
    <location>
        <begin position="488"/>
        <end position="556"/>
    </location>
</feature>
<evidence type="ECO:0000313" key="6">
    <source>
        <dbReference type="Ensembl" id="ENSCWAP00000010411.1"/>
    </source>
</evidence>
<feature type="region of interest" description="Disordered" evidence="3">
    <location>
        <begin position="353"/>
        <end position="473"/>
    </location>
</feature>
<feature type="compositionally biased region" description="Polar residues" evidence="3">
    <location>
        <begin position="435"/>
        <end position="444"/>
    </location>
</feature>
<evidence type="ECO:0000259" key="5">
    <source>
        <dbReference type="Pfam" id="PF08236"/>
    </source>
</evidence>
<dbReference type="Proteomes" id="UP000694540">
    <property type="component" value="Unplaced"/>
</dbReference>
<dbReference type="Gene3D" id="1.10.10.10">
    <property type="entry name" value="Winged helix-like DNA-binding domain superfamily/Winged helix DNA-binding domain"/>
    <property type="match status" value="1"/>
</dbReference>
<organism evidence="6 7">
    <name type="scientific">Catagonus wagneri</name>
    <name type="common">Chacoan peccary</name>
    <dbReference type="NCBI Taxonomy" id="51154"/>
    <lineage>
        <taxon>Eukaryota</taxon>
        <taxon>Metazoa</taxon>
        <taxon>Chordata</taxon>
        <taxon>Craniata</taxon>
        <taxon>Vertebrata</taxon>
        <taxon>Euteleostomi</taxon>
        <taxon>Mammalia</taxon>
        <taxon>Eutheria</taxon>
        <taxon>Laurasiatheria</taxon>
        <taxon>Artiodactyla</taxon>
        <taxon>Suina</taxon>
        <taxon>Tayassuidae</taxon>
        <taxon>Catagonus</taxon>
    </lineage>
</organism>
<dbReference type="Pfam" id="PF08236">
    <property type="entry name" value="SRI"/>
    <property type="match status" value="1"/>
</dbReference>
<evidence type="ECO:0000256" key="1">
    <source>
        <dbReference type="ARBA" id="ARBA00004123"/>
    </source>
</evidence>
<evidence type="ECO:0000259" key="4">
    <source>
        <dbReference type="Pfam" id="PF06959"/>
    </source>
</evidence>
<accession>A0A8C3WG94</accession>
<evidence type="ECO:0008006" key="8">
    <source>
        <dbReference type="Google" id="ProtNLM"/>
    </source>
</evidence>
<dbReference type="Gene3D" id="6.10.250.3140">
    <property type="match status" value="1"/>
</dbReference>
<protein>
    <recommendedName>
        <fullName evidence="8">ATP-dependent DNA helicase Q5</fullName>
    </recommendedName>
</protein>
<feature type="region of interest" description="Disordered" evidence="3">
    <location>
        <begin position="267"/>
        <end position="337"/>
    </location>
</feature>
<keyword evidence="2" id="KW-0539">Nucleus</keyword>
<reference evidence="6" key="1">
    <citation type="submission" date="2025-08" db="UniProtKB">
        <authorList>
            <consortium name="Ensembl"/>
        </authorList>
    </citation>
    <scope>IDENTIFICATION</scope>
</reference>
<dbReference type="Gene3D" id="6.10.250.2460">
    <property type="match status" value="1"/>
</dbReference>
<dbReference type="Ensembl" id="ENSCWAT00000011326.1">
    <property type="protein sequence ID" value="ENSCWAP00000010411.1"/>
    <property type="gene ID" value="ENSCWAG00000007997.1"/>
</dbReference>
<feature type="domain" description="RecQ helicase-like 5" evidence="4">
    <location>
        <begin position="217"/>
        <end position="412"/>
    </location>
</feature>
<proteinExistence type="predicted"/>
<sequence>VCRHAAIARYFGDAPPACSKGCDHCQNPAAVRKQLDALEQRTSWSKTCIGPSQGNGFDPELYEGGRRGYGGFSRYDEGSGGSGDEGRDEARKRDWDLFYQKQMSLRKGKDPKIEEFVPPGEDCPLKEASSRKLPRLTVKAREHCLGLLEEALSSNSQATASTAGPDLQAKAVELEHELFQNAKVANLYKASVLRKVAEIHRASKEGQPYDAGGGAASCSAPAGPPEPTEHDIRPASQVYSFKPKRVGAGFPKGSHLFQTATELMAKTPAKEQGPQSEPGGEPEPPSRPRGPQDEDHTEPLPGPRGEAAGSGAHCGAPSPEQAARAPPAKARVSKKQQLLAAAALKDSQNISRFFCQRAESPPPLTPAAGAEGASTSREGVQGPPTAPEERTGEEDGAVGHLAAYPLTEECARKGLRDGRPTPTKETQRGKRPGPQQENPQSQAQKKPRPSTKASTLADAKGSISASSQGTVNPMAPASCQLSAPGISLKEAANVVVKCLTPFYKEGKFASKELFKAFARHLSHSLTQNPSPGRSVKEEAREVIKQLFRGRARCESEADWHGLCGPQR</sequence>
<dbReference type="GO" id="GO:0005694">
    <property type="term" value="C:chromosome"/>
    <property type="evidence" value="ECO:0007669"/>
    <property type="project" value="InterPro"/>
</dbReference>
<feature type="compositionally biased region" description="Basic and acidic residues" evidence="3">
    <location>
        <begin position="409"/>
        <end position="419"/>
    </location>
</feature>
<dbReference type="AlphaFoldDB" id="A0A8C3WG94"/>
<reference evidence="6" key="2">
    <citation type="submission" date="2025-09" db="UniProtKB">
        <authorList>
            <consortium name="Ensembl"/>
        </authorList>
    </citation>
    <scope>IDENTIFICATION</scope>
</reference>